<evidence type="ECO:0000313" key="13">
    <source>
        <dbReference type="Proteomes" id="UP000887568"/>
    </source>
</evidence>
<dbReference type="OrthoDB" id="9938900at2759"/>
<dbReference type="SUPFAM" id="SSF81321">
    <property type="entry name" value="Family A G protein-coupled receptor-like"/>
    <property type="match status" value="1"/>
</dbReference>
<name>A0A914BNL0_PATMI</name>
<keyword evidence="7 9" id="KW-0675">Receptor</keyword>
<dbReference type="InterPro" id="IPR017452">
    <property type="entry name" value="GPCR_Rhodpsn_7TM"/>
</dbReference>
<evidence type="ECO:0000259" key="11">
    <source>
        <dbReference type="PROSITE" id="PS50262"/>
    </source>
</evidence>
<feature type="transmembrane region" description="Helical" evidence="10">
    <location>
        <begin position="139"/>
        <end position="160"/>
    </location>
</feature>
<sequence length="356" mass="40014">MEANQENQQIAVTVSVFLNTSFLILTVAGNFLVLLVLGRACQLRAPVRLLLANLAVPDLVLGGFVLPYVVHTSLNGSTESTNENSRDYSNSEGFCQAVGFIRVLCLAGSSFTLFALSYERYVAIAYPFKHMYLISVETVLKYALVIWILAALVAVLPFLGLGQYRYSPHQFVCWPEGNTFNLVFFFVVFCTTLFTMVFLYLCIFRAVRKRRSIIHALVIRIAQGFTGQKVEKFRATTTISLVLGIYSLTWAPFCFTHVFSIHSSASTPMITTQMLTTCLLYANSACNPWIYCGLNAKFRETFKKTARSCWKWVRVVFSAPTFVDTNRTSVDNPLNIRVVVIKPTNTSQLNTEIRLA</sequence>
<dbReference type="EnsemblMetazoa" id="XM_038221373.1">
    <property type="protein sequence ID" value="XP_038077301.1"/>
    <property type="gene ID" value="LOC119745148"/>
</dbReference>
<dbReference type="GO" id="GO:0004930">
    <property type="term" value="F:G protein-coupled receptor activity"/>
    <property type="evidence" value="ECO:0007669"/>
    <property type="project" value="UniProtKB-KW"/>
</dbReference>
<dbReference type="InterPro" id="IPR000276">
    <property type="entry name" value="GPCR_Rhodpsn"/>
</dbReference>
<keyword evidence="3 9" id="KW-0812">Transmembrane</keyword>
<comment type="similarity">
    <text evidence="9">Belongs to the G-protein coupled receptor 1 family.</text>
</comment>
<comment type="subcellular location">
    <subcellularLocation>
        <location evidence="1">Cell membrane</location>
        <topology evidence="1">Multi-pass membrane protein</topology>
    </subcellularLocation>
</comment>
<dbReference type="GeneID" id="119745148"/>
<dbReference type="RefSeq" id="XP_038077301.1">
    <property type="nucleotide sequence ID" value="XM_038221373.1"/>
</dbReference>
<keyword evidence="8 9" id="KW-0807">Transducer</keyword>
<evidence type="ECO:0000256" key="6">
    <source>
        <dbReference type="ARBA" id="ARBA00023136"/>
    </source>
</evidence>
<accession>A0A914BNL0</accession>
<evidence type="ECO:0000256" key="7">
    <source>
        <dbReference type="ARBA" id="ARBA00023170"/>
    </source>
</evidence>
<evidence type="ECO:0000256" key="5">
    <source>
        <dbReference type="ARBA" id="ARBA00023040"/>
    </source>
</evidence>
<dbReference type="Gene3D" id="1.20.1070.10">
    <property type="entry name" value="Rhodopsin 7-helix transmembrane proteins"/>
    <property type="match status" value="1"/>
</dbReference>
<keyword evidence="6 10" id="KW-0472">Membrane</keyword>
<organism evidence="12 13">
    <name type="scientific">Patiria miniata</name>
    <name type="common">Bat star</name>
    <name type="synonym">Asterina miniata</name>
    <dbReference type="NCBI Taxonomy" id="46514"/>
    <lineage>
        <taxon>Eukaryota</taxon>
        <taxon>Metazoa</taxon>
        <taxon>Echinodermata</taxon>
        <taxon>Eleutherozoa</taxon>
        <taxon>Asterozoa</taxon>
        <taxon>Asteroidea</taxon>
        <taxon>Valvatacea</taxon>
        <taxon>Valvatida</taxon>
        <taxon>Asterinidae</taxon>
        <taxon>Patiria</taxon>
    </lineage>
</organism>
<dbReference type="InterPro" id="IPR050569">
    <property type="entry name" value="TAAR"/>
</dbReference>
<keyword evidence="13" id="KW-1185">Reference proteome</keyword>
<dbReference type="Proteomes" id="UP000887568">
    <property type="component" value="Unplaced"/>
</dbReference>
<evidence type="ECO:0000256" key="2">
    <source>
        <dbReference type="ARBA" id="ARBA00022475"/>
    </source>
</evidence>
<dbReference type="OMA" id="CIFRAVR"/>
<evidence type="ECO:0000256" key="10">
    <source>
        <dbReference type="SAM" id="Phobius"/>
    </source>
</evidence>
<dbReference type="PANTHER" id="PTHR24249:SF372">
    <property type="entry name" value="G-PROTEIN COUPLED RECEPTORS FAMILY 1 PROFILE DOMAIN-CONTAINING PROTEIN"/>
    <property type="match status" value="1"/>
</dbReference>
<feature type="transmembrane region" description="Helical" evidence="10">
    <location>
        <begin position="12"/>
        <end position="37"/>
    </location>
</feature>
<proteinExistence type="inferred from homology"/>
<feature type="transmembrane region" description="Helical" evidence="10">
    <location>
        <begin position="180"/>
        <end position="203"/>
    </location>
</feature>
<dbReference type="Pfam" id="PF00001">
    <property type="entry name" value="7tm_1"/>
    <property type="match status" value="1"/>
</dbReference>
<dbReference type="GO" id="GO:0005886">
    <property type="term" value="C:plasma membrane"/>
    <property type="evidence" value="ECO:0007669"/>
    <property type="project" value="UniProtKB-SubCell"/>
</dbReference>
<feature type="transmembrane region" description="Helical" evidence="10">
    <location>
        <begin position="49"/>
        <end position="70"/>
    </location>
</feature>
<evidence type="ECO:0000256" key="8">
    <source>
        <dbReference type="ARBA" id="ARBA00023224"/>
    </source>
</evidence>
<dbReference type="CDD" id="cd00637">
    <property type="entry name" value="7tm_classA_rhodopsin-like"/>
    <property type="match status" value="1"/>
</dbReference>
<keyword evidence="2" id="KW-1003">Cell membrane</keyword>
<dbReference type="PROSITE" id="PS50262">
    <property type="entry name" value="G_PROTEIN_RECEP_F1_2"/>
    <property type="match status" value="1"/>
</dbReference>
<evidence type="ECO:0000256" key="9">
    <source>
        <dbReference type="RuleBase" id="RU000688"/>
    </source>
</evidence>
<keyword evidence="4 10" id="KW-1133">Transmembrane helix</keyword>
<evidence type="ECO:0000256" key="1">
    <source>
        <dbReference type="ARBA" id="ARBA00004651"/>
    </source>
</evidence>
<evidence type="ECO:0000256" key="3">
    <source>
        <dbReference type="ARBA" id="ARBA00022692"/>
    </source>
</evidence>
<evidence type="ECO:0000313" key="12">
    <source>
        <dbReference type="EnsemblMetazoa" id="XP_038077301.1"/>
    </source>
</evidence>
<reference evidence="12" key="1">
    <citation type="submission" date="2022-11" db="UniProtKB">
        <authorList>
            <consortium name="EnsemblMetazoa"/>
        </authorList>
    </citation>
    <scope>IDENTIFICATION</scope>
</reference>
<dbReference type="PROSITE" id="PS00237">
    <property type="entry name" value="G_PROTEIN_RECEP_F1_1"/>
    <property type="match status" value="1"/>
</dbReference>
<evidence type="ECO:0000256" key="4">
    <source>
        <dbReference type="ARBA" id="ARBA00022989"/>
    </source>
</evidence>
<protein>
    <recommendedName>
        <fullName evidence="11">G-protein coupled receptors family 1 profile domain-containing protein</fullName>
    </recommendedName>
</protein>
<dbReference type="PRINTS" id="PR00237">
    <property type="entry name" value="GPCRRHODOPSN"/>
</dbReference>
<feature type="domain" description="G-protein coupled receptors family 1 profile" evidence="11">
    <location>
        <begin position="29"/>
        <end position="291"/>
    </location>
</feature>
<keyword evidence="5 9" id="KW-0297">G-protein coupled receptor</keyword>
<dbReference type="AlphaFoldDB" id="A0A914BNL0"/>
<dbReference type="PANTHER" id="PTHR24249">
    <property type="entry name" value="HISTAMINE RECEPTOR-RELATED G-PROTEIN COUPLED RECEPTOR"/>
    <property type="match status" value="1"/>
</dbReference>
<feature type="transmembrane region" description="Helical" evidence="10">
    <location>
        <begin position="97"/>
        <end position="118"/>
    </location>
</feature>